<evidence type="ECO:0000313" key="2">
    <source>
        <dbReference type="Proteomes" id="UP000814033"/>
    </source>
</evidence>
<sequence>MAGHTALFGDRFSMIRGAQSSLKKGAKAQYYPCSPPESLKYNPDRPKKYDLLKLPMRTELHYRETLAKLNQAKSKTASNKVTKMSGISRMPLCMFSPAFLHPSFFPLDPFHLIYENCMAYLWDLWTTFSAPEEMCHLSTYKAETLGRLVSEAMCTLPPCFCGPIRDPFLKRQSQYKIFEWMALLHWYIIPLGTELGFNPTVLSNFAKFVEIADIAMAIRSHSPSELRVFHSLIKDFLEEYETIYVGEDPEKVSRCRLCIFQLIHIPTHIEWYGSIRLGSQATVERAIGEMGHKIRSKKAPFANMATIIWERELMRVLLLHEPSLAYVKPETKKKTFIREVAIKKSERKNQTSEFWSHLSAICKYRKHPIDTNLELCRWAKYSIPNKKTLTSKLFETLGKPVTRSSKHFEAVVDERENPVFGQALAYYEVVGTSEAYVVFIPLIDCKLHLKRWKGKWGKAIEALPVKLIQNLIGTVEFECRVHILRKHPGLHILNLDELNLGDELDVDEEGDVV</sequence>
<comment type="caution">
    <text evidence="1">The sequence shown here is derived from an EMBL/GenBank/DDBJ whole genome shotgun (WGS) entry which is preliminary data.</text>
</comment>
<accession>A0ACB8R636</accession>
<reference evidence="1" key="1">
    <citation type="submission" date="2021-02" db="EMBL/GenBank/DDBJ databases">
        <authorList>
            <consortium name="DOE Joint Genome Institute"/>
            <person name="Ahrendt S."/>
            <person name="Looney B.P."/>
            <person name="Miyauchi S."/>
            <person name="Morin E."/>
            <person name="Drula E."/>
            <person name="Courty P.E."/>
            <person name="Chicoki N."/>
            <person name="Fauchery L."/>
            <person name="Kohler A."/>
            <person name="Kuo A."/>
            <person name="Labutti K."/>
            <person name="Pangilinan J."/>
            <person name="Lipzen A."/>
            <person name="Riley R."/>
            <person name="Andreopoulos W."/>
            <person name="He G."/>
            <person name="Johnson J."/>
            <person name="Barry K.W."/>
            <person name="Grigoriev I.V."/>
            <person name="Nagy L."/>
            <person name="Hibbett D."/>
            <person name="Henrissat B."/>
            <person name="Matheny P.B."/>
            <person name="Labbe J."/>
            <person name="Martin F."/>
        </authorList>
    </citation>
    <scope>NUCLEOTIDE SEQUENCE</scope>
    <source>
        <strain evidence="1">FP105234-sp</strain>
    </source>
</reference>
<protein>
    <submittedName>
        <fullName evidence="1">Uncharacterized protein</fullName>
    </submittedName>
</protein>
<keyword evidence="2" id="KW-1185">Reference proteome</keyword>
<proteinExistence type="predicted"/>
<dbReference type="Proteomes" id="UP000814033">
    <property type="component" value="Unassembled WGS sequence"/>
</dbReference>
<name>A0ACB8R636_9AGAM</name>
<gene>
    <name evidence="1" type="ORF">FA95DRAFT_1504300</name>
</gene>
<organism evidence="1 2">
    <name type="scientific">Auriscalpium vulgare</name>
    <dbReference type="NCBI Taxonomy" id="40419"/>
    <lineage>
        <taxon>Eukaryota</taxon>
        <taxon>Fungi</taxon>
        <taxon>Dikarya</taxon>
        <taxon>Basidiomycota</taxon>
        <taxon>Agaricomycotina</taxon>
        <taxon>Agaricomycetes</taxon>
        <taxon>Russulales</taxon>
        <taxon>Auriscalpiaceae</taxon>
        <taxon>Auriscalpium</taxon>
    </lineage>
</organism>
<evidence type="ECO:0000313" key="1">
    <source>
        <dbReference type="EMBL" id="KAI0039342.1"/>
    </source>
</evidence>
<dbReference type="EMBL" id="MU276317">
    <property type="protein sequence ID" value="KAI0039342.1"/>
    <property type="molecule type" value="Genomic_DNA"/>
</dbReference>
<reference evidence="1" key="2">
    <citation type="journal article" date="2022" name="New Phytol.">
        <title>Evolutionary transition to the ectomycorrhizal habit in the genomes of a hyperdiverse lineage of mushroom-forming fungi.</title>
        <authorList>
            <person name="Looney B."/>
            <person name="Miyauchi S."/>
            <person name="Morin E."/>
            <person name="Drula E."/>
            <person name="Courty P.E."/>
            <person name="Kohler A."/>
            <person name="Kuo A."/>
            <person name="LaButti K."/>
            <person name="Pangilinan J."/>
            <person name="Lipzen A."/>
            <person name="Riley R."/>
            <person name="Andreopoulos W."/>
            <person name="He G."/>
            <person name="Johnson J."/>
            <person name="Nolan M."/>
            <person name="Tritt A."/>
            <person name="Barry K.W."/>
            <person name="Grigoriev I.V."/>
            <person name="Nagy L.G."/>
            <person name="Hibbett D."/>
            <person name="Henrissat B."/>
            <person name="Matheny P.B."/>
            <person name="Labbe J."/>
            <person name="Martin F.M."/>
        </authorList>
    </citation>
    <scope>NUCLEOTIDE SEQUENCE</scope>
    <source>
        <strain evidence="1">FP105234-sp</strain>
    </source>
</reference>